<evidence type="ECO:0000313" key="2">
    <source>
        <dbReference type="EMBL" id="KIT96390.1"/>
    </source>
</evidence>
<protein>
    <submittedName>
        <fullName evidence="2">Membrane protein</fullName>
    </submittedName>
</protein>
<name>A0A0D1I429_STAAU</name>
<feature type="transmembrane region" description="Helical" evidence="1">
    <location>
        <begin position="83"/>
        <end position="103"/>
    </location>
</feature>
<evidence type="ECO:0000256" key="1">
    <source>
        <dbReference type="SAM" id="Phobius"/>
    </source>
</evidence>
<dbReference type="EMBL" id="WFHO01000005">
    <property type="protein sequence ID" value="MUG51475.1"/>
    <property type="molecule type" value="Genomic_DNA"/>
</dbReference>
<proteinExistence type="predicted"/>
<organism evidence="2 5">
    <name type="scientific">Staphylococcus aureus</name>
    <dbReference type="NCBI Taxonomy" id="1280"/>
    <lineage>
        <taxon>Bacteria</taxon>
        <taxon>Bacillati</taxon>
        <taxon>Bacillota</taxon>
        <taxon>Bacilli</taxon>
        <taxon>Bacillales</taxon>
        <taxon>Staphylococcaceae</taxon>
        <taxon>Staphylococcus</taxon>
    </lineage>
</organism>
<sequence length="104" mass="11415">MYFVLAIFTIISASVSLGYSIQACASSHNINAYYALSRSLPLFLLAIFSLVIHSAIFLITISIAMILVQFLDAIVGYKSKDVFKTYGPLATSVVNLILLIVFLF</sequence>
<accession>A0A0D1I429</accession>
<reference evidence="4 7" key="3">
    <citation type="submission" date="2020-04" db="EMBL/GenBank/DDBJ databases">
        <authorList>
            <person name="Kim J.-M."/>
            <person name="Chung S.H."/>
            <person name="Kim I."/>
            <person name="Kim J.-S."/>
        </authorList>
    </citation>
    <scope>NUCLEOTIDE SEQUENCE [LARGE SCALE GENOMIC DNA]</scope>
    <source>
        <strain evidence="4">HL20709</strain>
    </source>
</reference>
<keyword evidence="1" id="KW-0812">Transmembrane</keyword>
<dbReference type="EMBL" id="JXIG01000628">
    <property type="protein sequence ID" value="KIT96390.1"/>
    <property type="molecule type" value="Genomic_DNA"/>
</dbReference>
<feature type="transmembrane region" description="Helical" evidence="1">
    <location>
        <begin position="42"/>
        <end position="71"/>
    </location>
</feature>
<keyword evidence="1" id="KW-0472">Membrane</keyword>
<dbReference type="EMBL" id="CP053070">
    <property type="protein sequence ID" value="QJR07029.1"/>
    <property type="molecule type" value="Genomic_DNA"/>
</dbReference>
<evidence type="ECO:0000313" key="4">
    <source>
        <dbReference type="EMBL" id="QJR07029.1"/>
    </source>
</evidence>
<reference evidence="3 6" key="2">
    <citation type="journal article" date="2019" name="Int. J. Infect. Dis.">
        <title>Characterization of a community-acquired methicillin-resistant sequence type 338 Staphylococcus aureus strain containing a staphylococcal cassette chromosome mec type VT.</title>
        <authorList>
            <person name="Chen Y."/>
            <person name="Hong J."/>
            <person name="Chen Y."/>
            <person name="Wang H."/>
            <person name="Yu Y."/>
            <person name="Qu T."/>
        </authorList>
    </citation>
    <scope>NUCLEOTIDE SEQUENCE [LARGE SCALE GENOMIC DNA]</scope>
    <source>
        <strain evidence="3 6">LJ05</strain>
    </source>
</reference>
<keyword evidence="1" id="KW-1133">Transmembrane helix</keyword>
<evidence type="ECO:0000313" key="3">
    <source>
        <dbReference type="EMBL" id="MUG51475.1"/>
    </source>
</evidence>
<dbReference type="Proteomes" id="UP000502818">
    <property type="component" value="Chromosome"/>
</dbReference>
<evidence type="ECO:0000313" key="7">
    <source>
        <dbReference type="Proteomes" id="UP000502818"/>
    </source>
</evidence>
<gene>
    <name evidence="3" type="ORF">GAY54_02785</name>
    <name evidence="4" type="ORF">HH313_000855</name>
    <name evidence="2" type="ORF">QU38_11205</name>
</gene>
<dbReference type="Proteomes" id="UP000463077">
    <property type="component" value="Unassembled WGS sequence"/>
</dbReference>
<evidence type="ECO:0000313" key="6">
    <source>
        <dbReference type="Proteomes" id="UP000463077"/>
    </source>
</evidence>
<dbReference type="Proteomes" id="UP000032274">
    <property type="component" value="Unassembled WGS sequence"/>
</dbReference>
<dbReference type="RefSeq" id="WP_000274032.1">
    <property type="nucleotide sequence ID" value="NZ_AP027134.1"/>
</dbReference>
<reference evidence="2 5" key="1">
    <citation type="submission" date="2015-01" db="EMBL/GenBank/DDBJ databases">
        <title>Characterization of Swiss Staphylococcus aureus strains involved in food poisoning.</title>
        <authorList>
            <person name="Crovadore J."/>
            <person name="Chablais R."/>
            <person name="Tonacini J."/>
            <person name="Schnyder B."/>
            <person name="Lefort F."/>
        </authorList>
    </citation>
    <scope>NUCLEOTIDE SEQUENCE [LARGE SCALE GENOMIC DNA]</scope>
    <source>
        <strain evidence="2 5">SA-120</strain>
    </source>
</reference>
<dbReference type="AlphaFoldDB" id="A0A0D1I429"/>
<dbReference type="KEGG" id="sams:NI36_04330"/>
<evidence type="ECO:0000313" key="5">
    <source>
        <dbReference type="Proteomes" id="UP000032274"/>
    </source>
</evidence>